<dbReference type="Proteomes" id="UP000322000">
    <property type="component" value="Chromosome 3"/>
</dbReference>
<evidence type="ECO:0000256" key="11">
    <source>
        <dbReference type="ARBA" id="ARBA00030126"/>
    </source>
</evidence>
<dbReference type="RefSeq" id="XP_026735800.1">
    <property type="nucleotide sequence ID" value="XM_026879999.1"/>
</dbReference>
<dbReference type="KEGG" id="tnl:113505555"/>
<evidence type="ECO:0000313" key="16">
    <source>
        <dbReference type="RefSeq" id="XP_026724797.1"/>
    </source>
</evidence>
<evidence type="ECO:0000313" key="19">
    <source>
        <dbReference type="RefSeq" id="XP_026744145.1"/>
    </source>
</evidence>
<dbReference type="RefSeq" id="XP_026744145.1">
    <property type="nucleotide sequence ID" value="XM_026888344.1"/>
</dbReference>
<dbReference type="GO" id="GO:0004518">
    <property type="term" value="F:nuclease activity"/>
    <property type="evidence" value="ECO:0007669"/>
    <property type="project" value="UniProtKB-KW"/>
</dbReference>
<evidence type="ECO:0000256" key="3">
    <source>
        <dbReference type="ARBA" id="ARBA00004496"/>
    </source>
</evidence>
<accession>A0A7E5WVE1</accession>
<organism evidence="15 18">
    <name type="scientific">Trichoplusia ni</name>
    <name type="common">Cabbage looper</name>
    <dbReference type="NCBI Taxonomy" id="7111"/>
    <lineage>
        <taxon>Eukaryota</taxon>
        <taxon>Metazoa</taxon>
        <taxon>Ecdysozoa</taxon>
        <taxon>Arthropoda</taxon>
        <taxon>Hexapoda</taxon>
        <taxon>Insecta</taxon>
        <taxon>Pterygota</taxon>
        <taxon>Neoptera</taxon>
        <taxon>Endopterygota</taxon>
        <taxon>Lepidoptera</taxon>
        <taxon>Glossata</taxon>
        <taxon>Ditrysia</taxon>
        <taxon>Noctuoidea</taxon>
        <taxon>Noctuidae</taxon>
        <taxon>Plusiinae</taxon>
        <taxon>Trichoplusia</taxon>
    </lineage>
</organism>
<dbReference type="InterPro" id="IPR027806">
    <property type="entry name" value="HARBI1_dom"/>
</dbReference>
<keyword evidence="9" id="KW-0378">Hydrolase</keyword>
<evidence type="ECO:0000256" key="5">
    <source>
        <dbReference type="ARBA" id="ARBA00015519"/>
    </source>
</evidence>
<dbReference type="InterPro" id="IPR045249">
    <property type="entry name" value="HARBI1-like"/>
</dbReference>
<dbReference type="GO" id="GO:0005737">
    <property type="term" value="C:cytoplasm"/>
    <property type="evidence" value="ECO:0007669"/>
    <property type="project" value="UniProtKB-SubCell"/>
</dbReference>
<keyword evidence="6" id="KW-0963">Cytoplasm</keyword>
<dbReference type="Proteomes" id="UP000322000">
    <property type="component" value="Chromosome 12"/>
</dbReference>
<evidence type="ECO:0000256" key="9">
    <source>
        <dbReference type="ARBA" id="ARBA00022801"/>
    </source>
</evidence>
<dbReference type="GO" id="GO:0046872">
    <property type="term" value="F:metal ion binding"/>
    <property type="evidence" value="ECO:0007669"/>
    <property type="project" value="UniProtKB-KW"/>
</dbReference>
<feature type="compositionally biased region" description="Polar residues" evidence="13">
    <location>
        <begin position="328"/>
        <end position="337"/>
    </location>
</feature>
<dbReference type="KEGG" id="tnl:113499494"/>
<evidence type="ECO:0000256" key="2">
    <source>
        <dbReference type="ARBA" id="ARBA00004123"/>
    </source>
</evidence>
<comment type="function">
    <text evidence="12">Transposase-derived protein that may have nuclease activity. Does not have transposase activity.</text>
</comment>
<evidence type="ECO:0000256" key="6">
    <source>
        <dbReference type="ARBA" id="ARBA00022490"/>
    </source>
</evidence>
<evidence type="ECO:0000256" key="4">
    <source>
        <dbReference type="ARBA" id="ARBA00006958"/>
    </source>
</evidence>
<protein>
    <recommendedName>
        <fullName evidence="5">Putative nuclease HARBI1</fullName>
    </recommendedName>
    <alternativeName>
        <fullName evidence="11">Harbinger transposase-derived nuclease</fullName>
    </alternativeName>
</protein>
<evidence type="ECO:0000313" key="18">
    <source>
        <dbReference type="RefSeq" id="XP_026744131.1"/>
    </source>
</evidence>
<dbReference type="RefSeq" id="XP_026724797.1">
    <property type="nucleotide sequence ID" value="XM_026868996.1"/>
</dbReference>
<dbReference type="InterPro" id="IPR026103">
    <property type="entry name" value="HARBI1_animal"/>
</dbReference>
<dbReference type="GO" id="GO:0016787">
    <property type="term" value="F:hydrolase activity"/>
    <property type="evidence" value="ECO:0007669"/>
    <property type="project" value="UniProtKB-KW"/>
</dbReference>
<evidence type="ECO:0000256" key="10">
    <source>
        <dbReference type="ARBA" id="ARBA00023242"/>
    </source>
</evidence>
<dbReference type="RefSeq" id="XP_026744131.1">
    <property type="nucleotide sequence ID" value="XM_026888330.1"/>
</dbReference>
<dbReference type="GeneID" id="113505555"/>
<dbReference type="KEGG" id="tnl:113491824"/>
<evidence type="ECO:0000256" key="8">
    <source>
        <dbReference type="ARBA" id="ARBA00022723"/>
    </source>
</evidence>
<dbReference type="Proteomes" id="UP000322000">
    <property type="component" value="Chromosome 26"/>
</dbReference>
<dbReference type="GO" id="GO:0005634">
    <property type="term" value="C:nucleus"/>
    <property type="evidence" value="ECO:0007669"/>
    <property type="project" value="UniProtKB-SubCell"/>
</dbReference>
<evidence type="ECO:0000313" key="17">
    <source>
        <dbReference type="RefSeq" id="XP_026735800.1"/>
    </source>
</evidence>
<evidence type="ECO:0000256" key="12">
    <source>
        <dbReference type="ARBA" id="ARBA00045850"/>
    </source>
</evidence>
<evidence type="ECO:0000256" key="7">
    <source>
        <dbReference type="ARBA" id="ARBA00022722"/>
    </source>
</evidence>
<feature type="domain" description="DDE Tnp4" evidence="14">
    <location>
        <begin position="152"/>
        <end position="302"/>
    </location>
</feature>
<dbReference type="AlphaFoldDB" id="A0A7E5WVE1"/>
<gene>
    <name evidence="18" type="primary">LOC113505555</name>
    <name evidence="16" type="synonym">LOC113491824</name>
    <name evidence="17" type="synonym">LOC113499494</name>
    <name evidence="19" type="synonym">LOC113505565</name>
</gene>
<dbReference type="PANTHER" id="PTHR22930">
    <property type="match status" value="1"/>
</dbReference>
<keyword evidence="15" id="KW-1185">Reference proteome</keyword>
<feature type="compositionally biased region" description="Acidic residues" evidence="13">
    <location>
        <begin position="314"/>
        <end position="323"/>
    </location>
</feature>
<evidence type="ECO:0000256" key="13">
    <source>
        <dbReference type="SAM" id="MobiDB-lite"/>
    </source>
</evidence>
<keyword evidence="7" id="KW-0540">Nuclease</keyword>
<feature type="region of interest" description="Disordered" evidence="13">
    <location>
        <begin position="314"/>
        <end position="337"/>
    </location>
</feature>
<dbReference type="KEGG" id="tnl:113505565"/>
<keyword evidence="8" id="KW-0479">Metal-binding</keyword>
<dbReference type="PANTHER" id="PTHR22930:SF289">
    <property type="entry name" value="DDE TNP4 DOMAIN-CONTAINING PROTEIN-RELATED"/>
    <property type="match status" value="1"/>
</dbReference>
<proteinExistence type="inferred from homology"/>
<keyword evidence="10" id="KW-0539">Nucleus</keyword>
<dbReference type="PRINTS" id="PR02086">
    <property type="entry name" value="PUTNUCHARBI1"/>
</dbReference>
<evidence type="ECO:0000259" key="14">
    <source>
        <dbReference type="Pfam" id="PF13359"/>
    </source>
</evidence>
<name>A0A7E5WVE1_TRINI</name>
<dbReference type="OrthoDB" id="2430314at2759"/>
<sequence length="352" mass="40465">MDIFDIIEEEFDEFFDRVTGPRREPIFRNRSNNMEKYDDTDFKMRFRLSKVAVTYVFSLIQDTITAPTSRNYAVTPMDRLLLTLRYYATGSFLTVVGDFTGVSKASASRIVKLVSHAIAQLRLQFIKFPTNTNHLQEEFYDIARFPKVIAAIDCTHIPIKSPGGENAENFRNRKSFFSFNVQALVTAKLKIIDIVARWPGATHDQTIFNNSFIKQQLMNREFGPCVVLGDNGYENNSYLLTPLSNPRTPAEQLYNESQIRTRNVVERTFGVWKNRFPVLTKKIILHVSRVQAVIVACAVLHNIAIDMGDQQFEENWPEESDNGEEYHSSTQNTEDSSVRSNLINDYFASLIR</sequence>
<comment type="cofactor">
    <cofactor evidence="1">
        <name>a divalent metal cation</name>
        <dbReference type="ChEBI" id="CHEBI:60240"/>
    </cofactor>
</comment>
<dbReference type="Pfam" id="PF13359">
    <property type="entry name" value="DDE_Tnp_4"/>
    <property type="match status" value="1"/>
</dbReference>
<evidence type="ECO:0000313" key="15">
    <source>
        <dbReference type="Proteomes" id="UP000322000"/>
    </source>
</evidence>
<reference evidence="16 17" key="1">
    <citation type="submission" date="2025-04" db="UniProtKB">
        <authorList>
            <consortium name="RefSeq"/>
        </authorList>
    </citation>
    <scope>IDENTIFICATION</scope>
</reference>
<comment type="similarity">
    <text evidence="4">Belongs to the HARBI1 family.</text>
</comment>
<comment type="subcellular location">
    <subcellularLocation>
        <location evidence="3">Cytoplasm</location>
    </subcellularLocation>
    <subcellularLocation>
        <location evidence="2">Nucleus</location>
    </subcellularLocation>
</comment>
<evidence type="ECO:0000256" key="1">
    <source>
        <dbReference type="ARBA" id="ARBA00001968"/>
    </source>
</evidence>